<dbReference type="PANTHER" id="PTHR34387">
    <property type="entry name" value="SLR1258 PROTEIN"/>
    <property type="match status" value="1"/>
</dbReference>
<accession>A0A1S8CSD2</accession>
<keyword evidence="2" id="KW-0732">Signal</keyword>
<proteinExistence type="predicted"/>
<dbReference type="OrthoDB" id="7062395at2"/>
<evidence type="ECO:0008006" key="5">
    <source>
        <dbReference type="Google" id="ProtNLM"/>
    </source>
</evidence>
<dbReference type="Proteomes" id="UP000192132">
    <property type="component" value="Unassembled WGS sequence"/>
</dbReference>
<comment type="caution">
    <text evidence="3">The sequence shown here is derived from an EMBL/GenBank/DDBJ whole genome shotgun (WGS) entry which is preliminary data.</text>
</comment>
<evidence type="ECO:0000256" key="2">
    <source>
        <dbReference type="SAM" id="SignalP"/>
    </source>
</evidence>
<dbReference type="STRING" id="1907941.BKE30_11985"/>
<name>A0A1S8CSD2_9GAMM</name>
<protein>
    <recommendedName>
        <fullName evidence="5">DUF541 domain-containing protein</fullName>
    </recommendedName>
</protein>
<dbReference type="AlphaFoldDB" id="A0A1S8CSD2"/>
<evidence type="ECO:0000313" key="4">
    <source>
        <dbReference type="Proteomes" id="UP000192132"/>
    </source>
</evidence>
<dbReference type="EMBL" id="MLCN01000030">
    <property type="protein sequence ID" value="ONG38647.1"/>
    <property type="molecule type" value="Genomic_DNA"/>
</dbReference>
<dbReference type="InterPro" id="IPR007497">
    <property type="entry name" value="SIMPL/DUF541"/>
</dbReference>
<evidence type="ECO:0000313" key="3">
    <source>
        <dbReference type="EMBL" id="ONG38647.1"/>
    </source>
</evidence>
<keyword evidence="4" id="KW-1185">Reference proteome</keyword>
<dbReference type="Pfam" id="PF04402">
    <property type="entry name" value="SIMPL"/>
    <property type="match status" value="1"/>
</dbReference>
<dbReference type="Gene3D" id="3.30.70.2970">
    <property type="entry name" value="Protein of unknown function (DUF541), domain 2"/>
    <property type="match status" value="1"/>
</dbReference>
<feature type="signal peptide" evidence="2">
    <location>
        <begin position="1"/>
        <end position="33"/>
    </location>
</feature>
<dbReference type="GO" id="GO:0006974">
    <property type="term" value="P:DNA damage response"/>
    <property type="evidence" value="ECO:0007669"/>
    <property type="project" value="TreeGrafter"/>
</dbReference>
<gene>
    <name evidence="3" type="ORF">BKE30_11985</name>
</gene>
<reference evidence="3 4" key="1">
    <citation type="submission" date="2016-10" db="EMBL/GenBank/DDBJ databases">
        <title>Draft Genome sequence of Alkanindiges sp. strain H1.</title>
        <authorList>
            <person name="Subhash Y."/>
            <person name="Lee S."/>
        </authorList>
    </citation>
    <scope>NUCLEOTIDE SEQUENCE [LARGE SCALE GENOMIC DNA]</scope>
    <source>
        <strain evidence="3 4">H1</strain>
    </source>
</reference>
<feature type="region of interest" description="Disordered" evidence="1">
    <location>
        <begin position="218"/>
        <end position="243"/>
    </location>
</feature>
<evidence type="ECO:0000256" key="1">
    <source>
        <dbReference type="SAM" id="MobiDB-lite"/>
    </source>
</evidence>
<dbReference type="PANTHER" id="PTHR34387:SF1">
    <property type="entry name" value="PERIPLASMIC IMMUNOGENIC PROTEIN"/>
    <property type="match status" value="1"/>
</dbReference>
<dbReference type="Gene3D" id="3.30.110.170">
    <property type="entry name" value="Protein of unknown function (DUF541), domain 1"/>
    <property type="match status" value="1"/>
</dbReference>
<organism evidence="3 4">
    <name type="scientific">Alkanindiges hydrocarboniclasticus</name>
    <dbReference type="NCBI Taxonomy" id="1907941"/>
    <lineage>
        <taxon>Bacteria</taxon>
        <taxon>Pseudomonadati</taxon>
        <taxon>Pseudomonadota</taxon>
        <taxon>Gammaproteobacteria</taxon>
        <taxon>Moraxellales</taxon>
        <taxon>Moraxellaceae</taxon>
        <taxon>Alkanindiges</taxon>
    </lineage>
</organism>
<dbReference type="InterPro" id="IPR052022">
    <property type="entry name" value="26kDa_periplasmic_antigen"/>
</dbReference>
<feature type="chain" id="PRO_5012955689" description="DUF541 domain-containing protein" evidence="2">
    <location>
        <begin position="34"/>
        <end position="243"/>
    </location>
</feature>
<sequence length="243" mass="27089">MKTIKPHSRIQRALYSTVLASSLLALSTQGALAADNDKPQYRLVQLQADATREVTNNQMEAILFTELNNNSPSSLSQDVTRILNEAMRQAAKYPQVKVSTGAQSTYPVYDDKNKLKGWRARAQIELKSTDFKATSDLIAALQNNMQVQSINFSVSDDERKRVENELMVEASQAFQQRARLLQQSWQASGYELVSLDLNAMNNERPPIMYAMKARDTSGAMESQNVQGGNSQLRVNASGSVQLR</sequence>
<feature type="compositionally biased region" description="Polar residues" evidence="1">
    <location>
        <begin position="219"/>
        <end position="243"/>
    </location>
</feature>
<dbReference type="RefSeq" id="WP_076878831.1">
    <property type="nucleotide sequence ID" value="NZ_MLCN01000030.1"/>
</dbReference>